<keyword evidence="2" id="KW-1185">Reference proteome</keyword>
<name>A0A8J3CXJ4_9BACT</name>
<evidence type="ECO:0000313" key="2">
    <source>
        <dbReference type="Proteomes" id="UP000642809"/>
    </source>
</evidence>
<dbReference type="Proteomes" id="UP000642809">
    <property type="component" value="Unassembled WGS sequence"/>
</dbReference>
<dbReference type="AlphaFoldDB" id="A0A8J3CXJ4"/>
<accession>A0A8J3CXJ4</accession>
<organism evidence="1 2">
    <name type="scientific">Mongoliitalea lutea</name>
    <dbReference type="NCBI Taxonomy" id="849756"/>
    <lineage>
        <taxon>Bacteria</taxon>
        <taxon>Pseudomonadati</taxon>
        <taxon>Bacteroidota</taxon>
        <taxon>Cytophagia</taxon>
        <taxon>Cytophagales</taxon>
        <taxon>Cyclobacteriaceae</taxon>
        <taxon>Mongoliitalea</taxon>
    </lineage>
</organism>
<protein>
    <submittedName>
        <fullName evidence="1">Uncharacterized protein</fullName>
    </submittedName>
</protein>
<dbReference type="RefSeq" id="WP_189583606.1">
    <property type="nucleotide sequence ID" value="NZ_BMYF01000017.1"/>
</dbReference>
<evidence type="ECO:0000313" key="1">
    <source>
        <dbReference type="EMBL" id="GHB44588.1"/>
    </source>
</evidence>
<comment type="caution">
    <text evidence="1">The sequence shown here is derived from an EMBL/GenBank/DDBJ whole genome shotgun (WGS) entry which is preliminary data.</text>
</comment>
<reference evidence="1" key="1">
    <citation type="journal article" date="2014" name="Int. J. Syst. Evol. Microbiol.">
        <title>Complete genome sequence of Corynebacterium casei LMG S-19264T (=DSM 44701T), isolated from a smear-ripened cheese.</title>
        <authorList>
            <consortium name="US DOE Joint Genome Institute (JGI-PGF)"/>
            <person name="Walter F."/>
            <person name="Albersmeier A."/>
            <person name="Kalinowski J."/>
            <person name="Ruckert C."/>
        </authorList>
    </citation>
    <scope>NUCLEOTIDE SEQUENCE</scope>
    <source>
        <strain evidence="1">KCTC 23224</strain>
    </source>
</reference>
<reference evidence="1" key="2">
    <citation type="submission" date="2020-09" db="EMBL/GenBank/DDBJ databases">
        <authorList>
            <person name="Sun Q."/>
            <person name="Kim S."/>
        </authorList>
    </citation>
    <scope>NUCLEOTIDE SEQUENCE</scope>
    <source>
        <strain evidence="1">KCTC 23224</strain>
    </source>
</reference>
<gene>
    <name evidence="1" type="ORF">GCM10008106_27080</name>
</gene>
<sequence>MINSFEIFKKLNLDDTANSSRNLAMSNTLLSLNKVSGGFEIKMGVSHEAGMDVFTDKSFAVALIINRDEYAKVKHQFESLPVKKTSGKNHYILMQHDHYVPKNNLHKEVRERVKTEFCNRLTGDIAVTVDAIYKAIVELNFKYSRCKPVKADYYSDLKLFDNPQLRVDGLFTVTFYEVKEVSNA</sequence>
<proteinExistence type="predicted"/>
<dbReference type="EMBL" id="BMYF01000017">
    <property type="protein sequence ID" value="GHB44588.1"/>
    <property type="molecule type" value="Genomic_DNA"/>
</dbReference>